<feature type="domain" description="Multidrug resistance protein MdtA-like beta-barrel" evidence="6">
    <location>
        <begin position="229"/>
        <end position="318"/>
    </location>
</feature>
<keyword evidence="3" id="KW-0175">Coiled coil</keyword>
<dbReference type="Pfam" id="PF25989">
    <property type="entry name" value="YknX_C"/>
    <property type="match status" value="1"/>
</dbReference>
<gene>
    <name evidence="8" type="ORF">BDD16_000311</name>
</gene>
<feature type="domain" description="Multidrug resistance protein MdtA-like barrel-sandwich hybrid" evidence="5">
    <location>
        <begin position="84"/>
        <end position="223"/>
    </location>
</feature>
<dbReference type="PANTHER" id="PTHR30469:SF36">
    <property type="entry name" value="BLL3903 PROTEIN"/>
    <property type="match status" value="1"/>
</dbReference>
<feature type="region of interest" description="Disordered" evidence="4">
    <location>
        <begin position="381"/>
        <end position="416"/>
    </location>
</feature>
<dbReference type="Gene3D" id="2.40.50.100">
    <property type="match status" value="1"/>
</dbReference>
<dbReference type="Gene3D" id="1.10.287.470">
    <property type="entry name" value="Helix hairpin bin"/>
    <property type="match status" value="1"/>
</dbReference>
<comment type="subcellular location">
    <subcellularLocation>
        <location evidence="1">Cell membrane</location>
    </subcellularLocation>
</comment>
<comment type="similarity">
    <text evidence="2">Belongs to the membrane fusion protein (MFP) (TC 8.A.1) family.</text>
</comment>
<dbReference type="InterPro" id="IPR058625">
    <property type="entry name" value="MdtA-like_BSH"/>
</dbReference>
<organism evidence="8 9">
    <name type="scientific">Sphaerotilus montanus</name>
    <dbReference type="NCBI Taxonomy" id="522889"/>
    <lineage>
        <taxon>Bacteria</taxon>
        <taxon>Pseudomonadati</taxon>
        <taxon>Pseudomonadota</taxon>
        <taxon>Betaproteobacteria</taxon>
        <taxon>Burkholderiales</taxon>
        <taxon>Sphaerotilaceae</taxon>
        <taxon>Sphaerotilus</taxon>
    </lineage>
</organism>
<evidence type="ECO:0000256" key="3">
    <source>
        <dbReference type="SAM" id="Coils"/>
    </source>
</evidence>
<dbReference type="InterPro" id="IPR006143">
    <property type="entry name" value="RND_pump_MFP"/>
</dbReference>
<name>A0A7Y9QXE0_9BURK</name>
<dbReference type="Gene3D" id="2.40.30.170">
    <property type="match status" value="1"/>
</dbReference>
<dbReference type="GO" id="GO:0015562">
    <property type="term" value="F:efflux transmembrane transporter activity"/>
    <property type="evidence" value="ECO:0007669"/>
    <property type="project" value="TreeGrafter"/>
</dbReference>
<feature type="coiled-coil region" evidence="3">
    <location>
        <begin position="124"/>
        <end position="151"/>
    </location>
</feature>
<evidence type="ECO:0000259" key="6">
    <source>
        <dbReference type="Pfam" id="PF25944"/>
    </source>
</evidence>
<dbReference type="InterPro" id="IPR058626">
    <property type="entry name" value="MdtA-like_b-barrel"/>
</dbReference>
<protein>
    <submittedName>
        <fullName evidence="8">RND family efflux transporter MFP subunit</fullName>
    </submittedName>
</protein>
<dbReference type="RefSeq" id="WP_218897656.1">
    <property type="nucleotide sequence ID" value="NZ_JACCFH010000001.1"/>
</dbReference>
<comment type="caution">
    <text evidence="8">The sequence shown here is derived from an EMBL/GenBank/DDBJ whole genome shotgun (WGS) entry which is preliminary data.</text>
</comment>
<dbReference type="Pfam" id="PF25917">
    <property type="entry name" value="BSH_RND"/>
    <property type="match status" value="1"/>
</dbReference>
<evidence type="ECO:0000256" key="4">
    <source>
        <dbReference type="SAM" id="MobiDB-lite"/>
    </source>
</evidence>
<feature type="compositionally biased region" description="Low complexity" evidence="4">
    <location>
        <begin position="35"/>
        <end position="50"/>
    </location>
</feature>
<evidence type="ECO:0000313" key="9">
    <source>
        <dbReference type="Proteomes" id="UP000518288"/>
    </source>
</evidence>
<evidence type="ECO:0000256" key="2">
    <source>
        <dbReference type="ARBA" id="ARBA00009477"/>
    </source>
</evidence>
<sequence>MKTRTIATILIVAGAAGGAYWWLKKSPAADAASAPMAAGSASGGASAPAGGARGGPQTVGIALAQQRDVPVSIEAAGSVVALDSVEIRPLATGIVTEVNVEEGQPIKRGAILFKLDDRADRANLDKARAQLAKDKATQADLERQLARAKELFEQNFIARNAVDTLQTQLDAQLAAIRASVAGVQSIEVALSNNVLKAPMSGRAGAVNVVRGSLVQPGGAALVTLTQLDPIGVSFTLPEAQLGLLRKADRELAKDGGVPLTVQLPGERRSQPAAALPGNVSFIDSGVDATTGTIRVKGKLVNEGRQFWPGQYVTVKLTLRTIQDAIVIPQAAVIVRGNERSVYVVDADGKARMKPVQLRQPLGEQVVVEGVTAGEKVVVEGKQNLRPGTPVKEAPMGGGKGASAAGAAPAAASGASR</sequence>
<feature type="compositionally biased region" description="Low complexity" evidence="4">
    <location>
        <begin position="401"/>
        <end position="416"/>
    </location>
</feature>
<dbReference type="Pfam" id="PF25944">
    <property type="entry name" value="Beta-barrel_RND"/>
    <property type="match status" value="1"/>
</dbReference>
<dbReference type="SUPFAM" id="SSF111369">
    <property type="entry name" value="HlyD-like secretion proteins"/>
    <property type="match status" value="1"/>
</dbReference>
<dbReference type="Gene3D" id="2.40.420.20">
    <property type="match status" value="1"/>
</dbReference>
<feature type="region of interest" description="Disordered" evidence="4">
    <location>
        <begin position="35"/>
        <end position="56"/>
    </location>
</feature>
<dbReference type="GO" id="GO:1990281">
    <property type="term" value="C:efflux pump complex"/>
    <property type="evidence" value="ECO:0007669"/>
    <property type="project" value="TreeGrafter"/>
</dbReference>
<reference evidence="8 9" key="1">
    <citation type="submission" date="2020-07" db="EMBL/GenBank/DDBJ databases">
        <title>Genomic Encyclopedia of Archaeal and Bacterial Type Strains, Phase II (KMG-II): from individual species to whole genera.</title>
        <authorList>
            <person name="Goeker M."/>
        </authorList>
    </citation>
    <scope>NUCLEOTIDE SEQUENCE [LARGE SCALE GENOMIC DNA]</scope>
    <source>
        <strain evidence="8 9">DSM 21226</strain>
    </source>
</reference>
<proteinExistence type="inferred from homology"/>
<dbReference type="Proteomes" id="UP000518288">
    <property type="component" value="Unassembled WGS sequence"/>
</dbReference>
<dbReference type="EMBL" id="JACCFH010000001">
    <property type="protein sequence ID" value="NYG31325.1"/>
    <property type="molecule type" value="Genomic_DNA"/>
</dbReference>
<evidence type="ECO:0000259" key="7">
    <source>
        <dbReference type="Pfam" id="PF25989"/>
    </source>
</evidence>
<evidence type="ECO:0000259" key="5">
    <source>
        <dbReference type="Pfam" id="PF25917"/>
    </source>
</evidence>
<dbReference type="InterPro" id="IPR058637">
    <property type="entry name" value="YknX-like_C"/>
</dbReference>
<dbReference type="AlphaFoldDB" id="A0A7Y9QXE0"/>
<keyword evidence="9" id="KW-1185">Reference proteome</keyword>
<feature type="domain" description="YknX-like C-terminal permuted SH3-like" evidence="7">
    <location>
        <begin position="324"/>
        <end position="391"/>
    </location>
</feature>
<evidence type="ECO:0000256" key="1">
    <source>
        <dbReference type="ARBA" id="ARBA00004236"/>
    </source>
</evidence>
<evidence type="ECO:0000313" key="8">
    <source>
        <dbReference type="EMBL" id="NYG31325.1"/>
    </source>
</evidence>
<accession>A0A7Y9QXE0</accession>
<dbReference type="NCBIfam" id="TIGR01730">
    <property type="entry name" value="RND_mfp"/>
    <property type="match status" value="1"/>
</dbReference>
<dbReference type="PANTHER" id="PTHR30469">
    <property type="entry name" value="MULTIDRUG RESISTANCE PROTEIN MDTA"/>
    <property type="match status" value="1"/>
</dbReference>